<dbReference type="InParanoid" id="D8PRT3"/>
<dbReference type="InterPro" id="IPR015943">
    <property type="entry name" value="WD40/YVTN_repeat-like_dom_sf"/>
</dbReference>
<dbReference type="OMA" id="GVNARIY"/>
<feature type="region of interest" description="Disordered" evidence="6">
    <location>
        <begin position="476"/>
        <end position="499"/>
    </location>
</feature>
<evidence type="ECO:0000256" key="4">
    <source>
        <dbReference type="PROSITE-ProRule" id="PRU00221"/>
    </source>
</evidence>
<dbReference type="RefSeq" id="XP_003038767.1">
    <property type="nucleotide sequence ID" value="XM_003038721.1"/>
</dbReference>
<dbReference type="AlphaFoldDB" id="D8PRT3"/>
<evidence type="ECO:0000256" key="5">
    <source>
        <dbReference type="RuleBase" id="RU369067"/>
    </source>
</evidence>
<evidence type="ECO:0000313" key="7">
    <source>
        <dbReference type="EMBL" id="EFJ03865.1"/>
    </source>
</evidence>
<dbReference type="InterPro" id="IPR001680">
    <property type="entry name" value="WD40_rpt"/>
</dbReference>
<dbReference type="Proteomes" id="UP000007431">
    <property type="component" value="Unassembled WGS sequence"/>
</dbReference>
<dbReference type="GO" id="GO:0005656">
    <property type="term" value="C:nuclear pre-replicative complex"/>
    <property type="evidence" value="ECO:0007669"/>
    <property type="project" value="TreeGrafter"/>
</dbReference>
<accession>D8PRT3</accession>
<protein>
    <recommendedName>
        <fullName evidence="5">Pre-rRNA-processing protein IPI3</fullName>
    </recommendedName>
</protein>
<dbReference type="OrthoDB" id="756370at2759"/>
<dbReference type="FunCoup" id="D8PRT3">
    <property type="interactions" value="313"/>
</dbReference>
<dbReference type="eggNOG" id="KOG0646">
    <property type="taxonomic scope" value="Eukaryota"/>
</dbReference>
<evidence type="ECO:0000256" key="1">
    <source>
        <dbReference type="ARBA" id="ARBA00010143"/>
    </source>
</evidence>
<dbReference type="GO" id="GO:0120330">
    <property type="term" value="C:rixosome complex"/>
    <property type="evidence" value="ECO:0007669"/>
    <property type="project" value="UniProtKB-UniRule"/>
</dbReference>
<name>D8PRT3_SCHCM</name>
<feature type="repeat" description="WD" evidence="4">
    <location>
        <begin position="201"/>
        <end position="223"/>
    </location>
</feature>
<evidence type="ECO:0000256" key="3">
    <source>
        <dbReference type="ARBA" id="ARBA00022737"/>
    </source>
</evidence>
<dbReference type="GeneID" id="9585075"/>
<evidence type="ECO:0000256" key="6">
    <source>
        <dbReference type="SAM" id="MobiDB-lite"/>
    </source>
</evidence>
<keyword evidence="2 4" id="KW-0853">WD repeat</keyword>
<comment type="subcellular location">
    <subcellularLocation>
        <location evidence="5">Nucleus</location>
    </subcellularLocation>
</comment>
<dbReference type="SUPFAM" id="SSF50978">
    <property type="entry name" value="WD40 repeat-like"/>
    <property type="match status" value="1"/>
</dbReference>
<dbReference type="PANTHER" id="PTHR18763">
    <property type="entry name" value="WD-REPEAT PROTEIN 18"/>
    <property type="match status" value="1"/>
</dbReference>
<proteinExistence type="inferred from homology"/>
<keyword evidence="5" id="KW-0539">Nucleus</keyword>
<comment type="similarity">
    <text evidence="1 5">Belongs to the WD repeat IPI3/WDR18 family.</text>
</comment>
<dbReference type="InterPro" id="IPR045227">
    <property type="entry name" value="WDR18/Ipi3/RID3"/>
</dbReference>
<dbReference type="GO" id="GO:0006261">
    <property type="term" value="P:DNA-templated DNA replication"/>
    <property type="evidence" value="ECO:0007669"/>
    <property type="project" value="TreeGrafter"/>
</dbReference>
<dbReference type="PROSITE" id="PS50082">
    <property type="entry name" value="WD_REPEATS_2"/>
    <property type="match status" value="2"/>
</dbReference>
<reference evidence="7 8" key="1">
    <citation type="journal article" date="2010" name="Nat. Biotechnol.">
        <title>Genome sequence of the model mushroom Schizophyllum commune.</title>
        <authorList>
            <person name="Ohm R.A."/>
            <person name="de Jong J.F."/>
            <person name="Lugones L.G."/>
            <person name="Aerts A."/>
            <person name="Kothe E."/>
            <person name="Stajich J.E."/>
            <person name="de Vries R.P."/>
            <person name="Record E."/>
            <person name="Levasseur A."/>
            <person name="Baker S.E."/>
            <person name="Bartholomew K.A."/>
            <person name="Coutinho P.M."/>
            <person name="Erdmann S."/>
            <person name="Fowler T.J."/>
            <person name="Gathman A.C."/>
            <person name="Lombard V."/>
            <person name="Henrissat B."/>
            <person name="Knabe N."/>
            <person name="Kuees U."/>
            <person name="Lilly W.W."/>
            <person name="Lindquist E."/>
            <person name="Lucas S."/>
            <person name="Magnuson J.K."/>
            <person name="Piumi F."/>
            <person name="Raudaskoski M."/>
            <person name="Salamov A."/>
            <person name="Schmutz J."/>
            <person name="Schwarze F.W.M.R."/>
            <person name="vanKuyk P.A."/>
            <person name="Horton J.S."/>
            <person name="Grigoriev I.V."/>
            <person name="Woesten H.A.B."/>
        </authorList>
    </citation>
    <scope>NUCLEOTIDE SEQUENCE [LARGE SCALE GENOMIC DNA]</scope>
    <source>
        <strain evidence="8">H4-8 / FGSC 9210</strain>
    </source>
</reference>
<dbReference type="STRING" id="578458.D8PRT3"/>
<dbReference type="PANTHER" id="PTHR18763:SF0">
    <property type="entry name" value="WD REPEAT-CONTAINING PROTEIN 18"/>
    <property type="match status" value="1"/>
</dbReference>
<keyword evidence="5" id="KW-0698">rRNA processing</keyword>
<comment type="function">
    <text evidence="5">Component of the RIX1 complex required for processing of ITS2 sequences from 35S pre-rRNA.</text>
</comment>
<dbReference type="HOGENOM" id="CLU_029749_4_0_1"/>
<dbReference type="InterPro" id="IPR036322">
    <property type="entry name" value="WD40_repeat_dom_sf"/>
</dbReference>
<dbReference type="Pfam" id="PF00400">
    <property type="entry name" value="WD40"/>
    <property type="match status" value="2"/>
</dbReference>
<keyword evidence="8" id="KW-1185">Reference proteome</keyword>
<dbReference type="EMBL" id="GL377302">
    <property type="protein sequence ID" value="EFJ03865.1"/>
    <property type="molecule type" value="Genomic_DNA"/>
</dbReference>
<organism evidence="8">
    <name type="scientific">Schizophyllum commune (strain H4-8 / FGSC 9210)</name>
    <name type="common">Split gill fungus</name>
    <dbReference type="NCBI Taxonomy" id="578458"/>
    <lineage>
        <taxon>Eukaryota</taxon>
        <taxon>Fungi</taxon>
        <taxon>Dikarya</taxon>
        <taxon>Basidiomycota</taxon>
        <taxon>Agaricomycotina</taxon>
        <taxon>Agaricomycetes</taxon>
        <taxon>Agaricomycetidae</taxon>
        <taxon>Agaricales</taxon>
        <taxon>Schizophyllaceae</taxon>
        <taxon>Schizophyllum</taxon>
    </lineage>
</organism>
<dbReference type="GO" id="GO:0006364">
    <property type="term" value="P:rRNA processing"/>
    <property type="evidence" value="ECO:0007669"/>
    <property type="project" value="UniProtKB-UniRule"/>
</dbReference>
<keyword evidence="3" id="KW-0677">Repeat</keyword>
<dbReference type="KEGG" id="scm:SCHCO_01209114"/>
<dbReference type="VEuPathDB" id="FungiDB:SCHCODRAFT_01209114"/>
<feature type="repeat" description="WD" evidence="4">
    <location>
        <begin position="127"/>
        <end position="161"/>
    </location>
</feature>
<evidence type="ECO:0000256" key="2">
    <source>
        <dbReference type="ARBA" id="ARBA00022574"/>
    </source>
</evidence>
<dbReference type="Gene3D" id="2.130.10.10">
    <property type="entry name" value="YVTN repeat-like/Quinoprotein amine dehydrogenase"/>
    <property type="match status" value="2"/>
</dbReference>
<sequence length="499" mass="53949">MQEIVLCATAASSSSASSSTGPGCIALHDLQTGNSLASFKQTNAPRNSTAILESSGSEGGFMLSCQPDKSILNVYNFQKDQLAMKIVLPEKLTCIALDPRGHFCAGGTAQGRLYLWEVSSGILYNAWDGHYRQVTVLRFTRDGAALISGSDDSGVSVWSVSRLVDDDLQNELPLPYTTLSDHTLPITDITCGVGVFPQLRVLTASVDYSVKVWDLATKSLLTTFTFPQVISCLAWDVAERFFFAAAPDGSVHQVNLFRDADEKLGIPAEAVGGAGLSDVIRIEDIPAEARRKRLIIVSEPVSALCISATGALLLVGTTSGPVHVYDIPSHQLLRTITTHKGFTVTHLATMLKPPDLVGHVSLSMSAGDPKDVVPVRPVAAFQRMRDAKARTAHEVATLLPPRARTADIAYSEDEMLRDHAFFLQPAQTGSGQQDAVTLQARVTDLEGEVAALREQLGKAKGVNDMMWDNIVQKVVRNRQTGAHDDGEADEERKRKRGRT</sequence>
<gene>
    <name evidence="7" type="ORF">SCHCODRAFT_13652</name>
</gene>
<dbReference type="SMART" id="SM00320">
    <property type="entry name" value="WD40"/>
    <property type="match status" value="5"/>
</dbReference>
<comment type="subunit">
    <text evidence="5">Component of the RIX1 complex, composed of IPI1, RIX1/IPI2 and IPI3 in a 1:2:2 stoichiometry. The complex interacts (via RIX1) with MDN1 (via its hexameric AAA ATPase ring) and the pre-60S ribosome particles.</text>
</comment>
<evidence type="ECO:0000313" key="8">
    <source>
        <dbReference type="Proteomes" id="UP000007431"/>
    </source>
</evidence>
<dbReference type="PROSITE" id="PS50294">
    <property type="entry name" value="WD_REPEATS_REGION"/>
    <property type="match status" value="1"/>
</dbReference>